<feature type="domain" description="RGS" evidence="3">
    <location>
        <begin position="838"/>
        <end position="960"/>
    </location>
</feature>
<feature type="compositionally biased region" description="Polar residues" evidence="1">
    <location>
        <begin position="618"/>
        <end position="632"/>
    </location>
</feature>
<dbReference type="PRINTS" id="PR01301">
    <property type="entry name" value="RGSPROTEIN"/>
</dbReference>
<organism evidence="4 5">
    <name type="scientific">Panagrellus redivivus</name>
    <name type="common">Microworm</name>
    <dbReference type="NCBI Taxonomy" id="6233"/>
    <lineage>
        <taxon>Eukaryota</taxon>
        <taxon>Metazoa</taxon>
        <taxon>Ecdysozoa</taxon>
        <taxon>Nematoda</taxon>
        <taxon>Chromadorea</taxon>
        <taxon>Rhabditida</taxon>
        <taxon>Tylenchina</taxon>
        <taxon>Panagrolaimomorpha</taxon>
        <taxon>Panagrolaimoidea</taxon>
        <taxon>Panagrolaimidae</taxon>
        <taxon>Panagrellus</taxon>
    </lineage>
</organism>
<feature type="region of interest" description="Disordered" evidence="1">
    <location>
        <begin position="970"/>
        <end position="1020"/>
    </location>
</feature>
<dbReference type="SMART" id="SM00315">
    <property type="entry name" value="RGS"/>
    <property type="match status" value="1"/>
</dbReference>
<evidence type="ECO:0000259" key="2">
    <source>
        <dbReference type="PROSITE" id="PS50004"/>
    </source>
</evidence>
<feature type="compositionally biased region" description="Polar residues" evidence="1">
    <location>
        <begin position="980"/>
        <end position="995"/>
    </location>
</feature>
<dbReference type="PANTHER" id="PTHR10845:SF259">
    <property type="entry name" value="RGS DOMAIN-CONTAINING PROTEIN-RELATED"/>
    <property type="match status" value="1"/>
</dbReference>
<feature type="compositionally biased region" description="Low complexity" evidence="1">
    <location>
        <begin position="652"/>
        <end position="661"/>
    </location>
</feature>
<feature type="domain" description="C2" evidence="2">
    <location>
        <begin position="330"/>
        <end position="475"/>
    </location>
</feature>
<dbReference type="Pfam" id="PF00168">
    <property type="entry name" value="C2"/>
    <property type="match status" value="1"/>
</dbReference>
<dbReference type="InterPro" id="IPR016137">
    <property type="entry name" value="RGS"/>
</dbReference>
<dbReference type="InterPro" id="IPR044926">
    <property type="entry name" value="RGS_subdomain_2"/>
</dbReference>
<evidence type="ECO:0000313" key="5">
    <source>
        <dbReference type="WBParaSite" id="Pan_g12231.t2"/>
    </source>
</evidence>
<dbReference type="InterPro" id="IPR000008">
    <property type="entry name" value="C2_dom"/>
</dbReference>
<dbReference type="InterPro" id="IPR035892">
    <property type="entry name" value="C2_domain_sf"/>
</dbReference>
<dbReference type="Proteomes" id="UP000492821">
    <property type="component" value="Unassembled WGS sequence"/>
</dbReference>
<dbReference type="Gene3D" id="1.10.167.10">
    <property type="entry name" value="Regulator of G-protein Signalling 4, domain 2"/>
    <property type="match status" value="1"/>
</dbReference>
<evidence type="ECO:0000259" key="3">
    <source>
        <dbReference type="PROSITE" id="PS50132"/>
    </source>
</evidence>
<dbReference type="InterPro" id="IPR036305">
    <property type="entry name" value="RGS_sf"/>
</dbReference>
<keyword evidence="4" id="KW-1185">Reference proteome</keyword>
<dbReference type="PROSITE" id="PS50132">
    <property type="entry name" value="RGS"/>
    <property type="match status" value="1"/>
</dbReference>
<feature type="compositionally biased region" description="Basic and acidic residues" evidence="1">
    <location>
        <begin position="548"/>
        <end position="560"/>
    </location>
</feature>
<dbReference type="SUPFAM" id="SSF49562">
    <property type="entry name" value="C2 domain (Calcium/lipid-binding domain, CaLB)"/>
    <property type="match status" value="1"/>
</dbReference>
<proteinExistence type="predicted"/>
<dbReference type="SUPFAM" id="SSF48097">
    <property type="entry name" value="Regulator of G-protein signaling, RGS"/>
    <property type="match status" value="1"/>
</dbReference>
<feature type="region of interest" description="Disordered" evidence="1">
    <location>
        <begin position="548"/>
        <end position="639"/>
    </location>
</feature>
<name>A0A7E4US95_PANRE</name>
<feature type="region of interest" description="Disordered" evidence="1">
    <location>
        <begin position="721"/>
        <end position="740"/>
    </location>
</feature>
<dbReference type="SMART" id="SM00239">
    <property type="entry name" value="C2"/>
    <property type="match status" value="1"/>
</dbReference>
<dbReference type="WBParaSite" id="Pan_g12231.t2">
    <property type="protein sequence ID" value="Pan_g12231.t2"/>
    <property type="gene ID" value="Pan_g12231"/>
</dbReference>
<feature type="compositionally biased region" description="Polar residues" evidence="1">
    <location>
        <begin position="778"/>
        <end position="792"/>
    </location>
</feature>
<evidence type="ECO:0000313" key="4">
    <source>
        <dbReference type="Proteomes" id="UP000492821"/>
    </source>
</evidence>
<protein>
    <submittedName>
        <fullName evidence="5">C2 domain-containing protein</fullName>
    </submittedName>
</protein>
<evidence type="ECO:0000256" key="1">
    <source>
        <dbReference type="SAM" id="MobiDB-lite"/>
    </source>
</evidence>
<dbReference type="Gene3D" id="2.60.40.150">
    <property type="entry name" value="C2 domain"/>
    <property type="match status" value="1"/>
</dbReference>
<feature type="compositionally biased region" description="Acidic residues" evidence="1">
    <location>
        <begin position="722"/>
        <end position="740"/>
    </location>
</feature>
<accession>A0A7E4US95</accession>
<dbReference type="Pfam" id="PF00615">
    <property type="entry name" value="RGS"/>
    <property type="match status" value="1"/>
</dbReference>
<feature type="region of interest" description="Disordered" evidence="1">
    <location>
        <begin position="778"/>
        <end position="797"/>
    </location>
</feature>
<dbReference type="PROSITE" id="PS50004">
    <property type="entry name" value="C2"/>
    <property type="match status" value="1"/>
</dbReference>
<feature type="region of interest" description="Disordered" evidence="1">
    <location>
        <begin position="652"/>
        <end position="671"/>
    </location>
</feature>
<dbReference type="PANTHER" id="PTHR10845">
    <property type="entry name" value="REGULATOR OF G PROTEIN SIGNALING"/>
    <property type="match status" value="1"/>
</dbReference>
<dbReference type="AlphaFoldDB" id="A0A7E4US95"/>
<reference evidence="4" key="1">
    <citation type="journal article" date="2013" name="Genetics">
        <title>The draft genome and transcriptome of Panagrellus redivivus are shaped by the harsh demands of a free-living lifestyle.</title>
        <authorList>
            <person name="Srinivasan J."/>
            <person name="Dillman A.R."/>
            <person name="Macchietto M.G."/>
            <person name="Heikkinen L."/>
            <person name="Lakso M."/>
            <person name="Fracchia K.M."/>
            <person name="Antoshechkin I."/>
            <person name="Mortazavi A."/>
            <person name="Wong G."/>
            <person name="Sternberg P.W."/>
        </authorList>
    </citation>
    <scope>NUCLEOTIDE SEQUENCE [LARGE SCALE GENOMIC DNA]</scope>
    <source>
        <strain evidence="4">MT8872</strain>
    </source>
</reference>
<feature type="compositionally biased region" description="Low complexity" evidence="1">
    <location>
        <begin position="600"/>
        <end position="610"/>
    </location>
</feature>
<sequence length="1020" mass="114739">MHDEGEKLWFGTYVSDFSVDRSHPGHWIARISGFHSVLPYFYRVLASCWTLYHTTSVAMSYQPQLIDLDQHHRYSHNDYKENRYPGHRSSAYGGSNRGSVYHKVDLDQVSSDDEGVAQVPPGGIVYDDLTTTSGSDFVPSEAYHRASRKCHGRERNLGSSFPSMSTIHNFDNKYIDSSDDEDDSLTQDAPQRLNNLNLVSPLTPFTQSYRRRPRNLEMIEEISPVLPTDKRNESDEMPPQLKPLHLSKTWNPIQTSTTTSMMPPPPPIPKTNPRHVGVTSTPRSSAQSNFNNRHYGFDDIDGPNAYMQQQRPAKVFAKPDHFGLPSQVAEKHESRGIMDLSIKIRRLTVVVHIHKATYFLDPSRPITSFVKVELKPHPKKHNDPKKRKRSAREAHRYFDSFKTDSVPRTNCPLFSETFKFKLSEANIRANDVISISVFSRIPSGRNNEAERELLGCMAFPLINLFRKADLIWRRFQHEHRGGYIESSDDYVPACRGGYFLLGKMYGSKNHLGESSIRHSKYYDEIGGTSISTCSSSGISSPIKSRMMGEHDWRATPRNPRETVLTRLGVSPLKDAPNTRSGPISLDYIPQAPPTANSNRYYGSSSGSSGYPGPKKRTSLTNALINGTDSPCTSSSGSSGHMVNNGMYEFSTSNSSYSTNNSGPDFASRGATGKRLTMPSIMTTSDTELPRSADYHQRGHPVDLDLLYADTPMTYQPRHLASIDDDTTHECDDDDDSEADDVVDPARMRFDSIGARELHNDALKVATKIGHSNVRRVASFTSPPTKNQVAKASQQKERDQRRGFFGKTIKFFRGKGTTSSTSSQIIYPSLEEAKTWALKMEYLLESETGPAFFAPFLSKEFCLENLDFAVKCRQYKKLFRNQKKNKKEILRIGKEIYDEFLADNADRPVNLEASVRNATCAAYKEDLREDTFSLAQTKIEQLLANDKYNRFIQSNFYQDLINHLNGGSTMSVQSAHPELPMSSSDGESTPCATANEETPLAPNQGDRKTLRSVSAVDRIEE</sequence>
<reference evidence="5" key="2">
    <citation type="submission" date="2020-10" db="UniProtKB">
        <authorList>
            <consortium name="WormBaseParasite"/>
        </authorList>
    </citation>
    <scope>IDENTIFICATION</scope>
</reference>